<keyword evidence="4" id="KW-0067">ATP-binding</keyword>
<comment type="similarity">
    <text evidence="1">Belongs to the Mg-chelatase subunits D/I family. ComM subfamily.</text>
</comment>
<dbReference type="SMART" id="SM00382">
    <property type="entry name" value="AAA"/>
    <property type="match status" value="1"/>
</dbReference>
<gene>
    <name evidence="4" type="ORF">E6C64_06615</name>
</gene>
<dbReference type="AlphaFoldDB" id="A0A4S4FMJ3"/>
<dbReference type="InterPro" id="IPR020568">
    <property type="entry name" value="Ribosomal_Su5_D2-typ_SF"/>
</dbReference>
<evidence type="ECO:0000259" key="3">
    <source>
        <dbReference type="SMART" id="SM00382"/>
    </source>
</evidence>
<dbReference type="Pfam" id="PF01078">
    <property type="entry name" value="Mg_chelatase"/>
    <property type="match status" value="1"/>
</dbReference>
<dbReference type="SUPFAM" id="SSF54211">
    <property type="entry name" value="Ribosomal protein S5 domain 2-like"/>
    <property type="match status" value="1"/>
</dbReference>
<dbReference type="InterPro" id="IPR003593">
    <property type="entry name" value="AAA+_ATPase"/>
</dbReference>
<dbReference type="Pfam" id="PF13541">
    <property type="entry name" value="ChlI"/>
    <property type="match status" value="1"/>
</dbReference>
<keyword evidence="5" id="KW-1185">Reference proteome</keyword>
<reference evidence="4 5" key="1">
    <citation type="submission" date="2019-04" db="EMBL/GenBank/DDBJ databases">
        <authorList>
            <person name="Jiang L."/>
        </authorList>
    </citation>
    <scope>NUCLEOTIDE SEQUENCE [LARGE SCALE GENOMIC DNA]</scope>
    <source>
        <strain evidence="4 5">YIM 131853</strain>
    </source>
</reference>
<accession>A0A4S4FMJ3</accession>
<evidence type="ECO:0000313" key="5">
    <source>
        <dbReference type="Proteomes" id="UP000309133"/>
    </source>
</evidence>
<evidence type="ECO:0000256" key="2">
    <source>
        <dbReference type="SAM" id="MobiDB-lite"/>
    </source>
</evidence>
<protein>
    <submittedName>
        <fullName evidence="4">ATP-binding protein</fullName>
    </submittedName>
</protein>
<comment type="caution">
    <text evidence="4">The sequence shown here is derived from an EMBL/GenBank/DDBJ whole genome shotgun (WGS) entry which is preliminary data.</text>
</comment>
<dbReference type="GO" id="GO:0005524">
    <property type="term" value="F:ATP binding"/>
    <property type="evidence" value="ECO:0007669"/>
    <property type="project" value="UniProtKB-KW"/>
</dbReference>
<evidence type="ECO:0000256" key="1">
    <source>
        <dbReference type="ARBA" id="ARBA00006354"/>
    </source>
</evidence>
<feature type="domain" description="AAA+ ATPase" evidence="3">
    <location>
        <begin position="250"/>
        <end position="433"/>
    </location>
</feature>
<name>A0A4S4FMJ3_9MICO</name>
<dbReference type="InterPro" id="IPR025158">
    <property type="entry name" value="Mg_chelat-rel_C"/>
</dbReference>
<dbReference type="Gene3D" id="3.30.230.10">
    <property type="match status" value="1"/>
</dbReference>
<dbReference type="InterPro" id="IPR027417">
    <property type="entry name" value="P-loop_NTPase"/>
</dbReference>
<dbReference type="Pfam" id="PF13335">
    <property type="entry name" value="Mg_chelatase_C"/>
    <property type="match status" value="1"/>
</dbReference>
<dbReference type="EMBL" id="SSSM01000003">
    <property type="protein sequence ID" value="THG31730.1"/>
    <property type="molecule type" value="Genomic_DNA"/>
</dbReference>
<dbReference type="InterPro" id="IPR045006">
    <property type="entry name" value="CHLI-like"/>
</dbReference>
<dbReference type="InterPro" id="IPR000523">
    <property type="entry name" value="Mg_chelatse_chII-like_cat_dom"/>
</dbReference>
<dbReference type="InterPro" id="IPR004482">
    <property type="entry name" value="Mg_chelat-rel"/>
</dbReference>
<keyword evidence="4" id="KW-0547">Nucleotide-binding</keyword>
<dbReference type="PRINTS" id="PR00830">
    <property type="entry name" value="ENDOLAPTASE"/>
</dbReference>
<dbReference type="CDD" id="cd00009">
    <property type="entry name" value="AAA"/>
    <property type="match status" value="1"/>
</dbReference>
<dbReference type="Proteomes" id="UP000309133">
    <property type="component" value="Unassembled WGS sequence"/>
</dbReference>
<feature type="region of interest" description="Disordered" evidence="2">
    <location>
        <begin position="1"/>
        <end position="34"/>
    </location>
</feature>
<evidence type="ECO:0000313" key="4">
    <source>
        <dbReference type="EMBL" id="THG31730.1"/>
    </source>
</evidence>
<dbReference type="PANTHER" id="PTHR32039">
    <property type="entry name" value="MAGNESIUM-CHELATASE SUBUNIT CHLI"/>
    <property type="match status" value="1"/>
</dbReference>
<dbReference type="NCBIfam" id="TIGR00368">
    <property type="entry name" value="YifB family Mg chelatase-like AAA ATPase"/>
    <property type="match status" value="1"/>
</dbReference>
<dbReference type="SUPFAM" id="SSF52540">
    <property type="entry name" value="P-loop containing nucleoside triphosphate hydrolases"/>
    <property type="match status" value="1"/>
</dbReference>
<dbReference type="InterPro" id="IPR014721">
    <property type="entry name" value="Ribsml_uS5_D2-typ_fold_subgr"/>
</dbReference>
<sequence>MRRASRQARTRAGRRRGHRRRAGRTARHRAHAGRHVVSVGRASSIALLGLEGSVVDIEAEVSTQKPGFKMIGLPDSACKEAEQRVRAAITNSGLKFPLQKLTVNLSPAELPKQGALFDLGIAVATLESNGQIPLDSRPRTIHLGELALDGRLRPLRGALPAALAASRSGATTVVVPTGNVDEVSLIPGLTVVGASSLREVAIWHGADLDGWEVEPLFARGSFPLPDAVPDLDEVIGNDEAVEALIVAASGGHHMLMLGPPGAGKTMLAARMPGIMPDLDEDAAIEVASLRSLSGYDIGTSLSTVPPFESPHHTATASAMIGGGSRFIRPGAAARASHGILFLDEAPEFNRDVLDTLRQPLETGRVSIHRAAAVATFPCSFQLVLAANPCPCGQYGVKDSACTCPVLVRDRYLKRISGPLLDRIDIQLRVPRVTAIQLRMSAESTRTTTAQARARVLEARKMAELRLAETPWRMNGQVPGSWLRAPAQLLERPAMAVIDRALELGSLTMRGYDRVLRLAWTLSDLDGAERPTVAHVARAYAMRRGTS</sequence>
<dbReference type="PANTHER" id="PTHR32039:SF7">
    <property type="entry name" value="COMPETENCE PROTEIN COMM"/>
    <property type="match status" value="1"/>
</dbReference>
<dbReference type="OrthoDB" id="9813147at2"/>
<proteinExistence type="inferred from homology"/>
<dbReference type="Gene3D" id="3.40.50.300">
    <property type="entry name" value="P-loop containing nucleotide triphosphate hydrolases"/>
    <property type="match status" value="1"/>
</dbReference>
<organism evidence="4 5">
    <name type="scientific">Naasia lichenicola</name>
    <dbReference type="NCBI Taxonomy" id="2565933"/>
    <lineage>
        <taxon>Bacteria</taxon>
        <taxon>Bacillati</taxon>
        <taxon>Actinomycetota</taxon>
        <taxon>Actinomycetes</taxon>
        <taxon>Micrococcales</taxon>
        <taxon>Microbacteriaceae</taxon>
        <taxon>Naasia</taxon>
    </lineage>
</organism>